<evidence type="ECO:0000256" key="2">
    <source>
        <dbReference type="ARBA" id="ARBA00022448"/>
    </source>
</evidence>
<keyword evidence="3" id="KW-1003">Cell membrane</keyword>
<evidence type="ECO:0000256" key="4">
    <source>
        <dbReference type="ARBA" id="ARBA00022519"/>
    </source>
</evidence>
<dbReference type="EMBL" id="SUMG01000002">
    <property type="protein sequence ID" value="NBG87288.1"/>
    <property type="molecule type" value="Genomic_DNA"/>
</dbReference>
<evidence type="ECO:0000313" key="10">
    <source>
        <dbReference type="EMBL" id="NBG87288.1"/>
    </source>
</evidence>
<sequence length="171" mass="18368">MLGIFTETLWSPYVVGALIGLLNIIALRISNKPLAASTTYLKVSGMIRKVFQREKVQRNEYYSKKKTDVDWGVMLVGGIIIGSFLSANLSGDFQITLVPEMWASNFSANFLPRFITALIGGIILGVGARWAGGCTSGHGISGASQLSIVSWAAAIAFFIGGILTAMIKYSL</sequence>
<dbReference type="Proteomes" id="UP000449710">
    <property type="component" value="Unassembled WGS sequence"/>
</dbReference>
<keyword evidence="4" id="KW-0997">Cell inner membrane</keyword>
<feature type="transmembrane region" description="Helical" evidence="9">
    <location>
        <begin position="12"/>
        <end position="29"/>
    </location>
</feature>
<keyword evidence="5 9" id="KW-0812">Transmembrane</keyword>
<feature type="transmembrane region" description="Helical" evidence="9">
    <location>
        <begin position="143"/>
        <end position="167"/>
    </location>
</feature>
<evidence type="ECO:0000256" key="7">
    <source>
        <dbReference type="ARBA" id="ARBA00023136"/>
    </source>
</evidence>
<evidence type="ECO:0008006" key="12">
    <source>
        <dbReference type="Google" id="ProtNLM"/>
    </source>
</evidence>
<feature type="transmembrane region" description="Helical" evidence="9">
    <location>
        <begin position="71"/>
        <end position="90"/>
    </location>
</feature>
<keyword evidence="6 9" id="KW-1133">Transmembrane helix</keyword>
<comment type="subcellular location">
    <subcellularLocation>
        <location evidence="1">Cell inner membrane</location>
        <topology evidence="1">Multi-pass membrane protein</topology>
    </subcellularLocation>
</comment>
<gene>
    <name evidence="10" type="ORF">ISALK_02120</name>
</gene>
<evidence type="ECO:0000256" key="3">
    <source>
        <dbReference type="ARBA" id="ARBA00022475"/>
    </source>
</evidence>
<evidence type="ECO:0000256" key="8">
    <source>
        <dbReference type="ARBA" id="ARBA00035655"/>
    </source>
</evidence>
<protein>
    <recommendedName>
        <fullName evidence="12">Sulphur transport domain-containing protein</fullName>
    </recommendedName>
</protein>
<dbReference type="Pfam" id="PF04143">
    <property type="entry name" value="Sulf_transp"/>
    <property type="match status" value="1"/>
</dbReference>
<organism evidence="10 11">
    <name type="scientific">Isachenkonia alkalipeptolytica</name>
    <dbReference type="NCBI Taxonomy" id="2565777"/>
    <lineage>
        <taxon>Bacteria</taxon>
        <taxon>Bacillati</taxon>
        <taxon>Bacillota</taxon>
        <taxon>Clostridia</taxon>
        <taxon>Eubacteriales</taxon>
        <taxon>Clostridiaceae</taxon>
        <taxon>Isachenkonia</taxon>
    </lineage>
</organism>
<evidence type="ECO:0000256" key="9">
    <source>
        <dbReference type="SAM" id="Phobius"/>
    </source>
</evidence>
<keyword evidence="11" id="KW-1185">Reference proteome</keyword>
<evidence type="ECO:0000256" key="6">
    <source>
        <dbReference type="ARBA" id="ARBA00022989"/>
    </source>
</evidence>
<keyword evidence="7 9" id="KW-0472">Membrane</keyword>
<dbReference type="AlphaFoldDB" id="A0AA43XI63"/>
<evidence type="ECO:0000256" key="1">
    <source>
        <dbReference type="ARBA" id="ARBA00004429"/>
    </source>
</evidence>
<evidence type="ECO:0000313" key="11">
    <source>
        <dbReference type="Proteomes" id="UP000449710"/>
    </source>
</evidence>
<keyword evidence="2" id="KW-0813">Transport</keyword>
<accession>A0AA43XI63</accession>
<dbReference type="GO" id="GO:0005886">
    <property type="term" value="C:plasma membrane"/>
    <property type="evidence" value="ECO:0007669"/>
    <property type="project" value="UniProtKB-SubCell"/>
</dbReference>
<evidence type="ECO:0000256" key="5">
    <source>
        <dbReference type="ARBA" id="ARBA00022692"/>
    </source>
</evidence>
<dbReference type="PANTHER" id="PTHR30574:SF1">
    <property type="entry name" value="SULPHUR TRANSPORT DOMAIN-CONTAINING PROTEIN"/>
    <property type="match status" value="1"/>
</dbReference>
<comment type="similarity">
    <text evidence="8">Belongs to the TsuA/YedE (TC 9.B.102) family.</text>
</comment>
<dbReference type="InterPro" id="IPR007272">
    <property type="entry name" value="Sulf_transp_TsuA/YedE"/>
</dbReference>
<proteinExistence type="inferred from homology"/>
<comment type="caution">
    <text evidence="10">The sequence shown here is derived from an EMBL/GenBank/DDBJ whole genome shotgun (WGS) entry which is preliminary data.</text>
</comment>
<dbReference type="PANTHER" id="PTHR30574">
    <property type="entry name" value="INNER MEMBRANE PROTEIN YEDE"/>
    <property type="match status" value="1"/>
</dbReference>
<feature type="transmembrane region" description="Helical" evidence="9">
    <location>
        <begin position="110"/>
        <end position="131"/>
    </location>
</feature>
<name>A0AA43XI63_9CLOT</name>
<reference evidence="10 11" key="1">
    <citation type="submission" date="2019-04" db="EMBL/GenBank/DDBJ databases">
        <title>Isachenkonia alkalipeptolytica gen. nov. sp. nov. a new anaerobic, alkiliphilic organothrophic bacterium capable to reduce synthesized ferrihydrite isolated from a soda lake.</title>
        <authorList>
            <person name="Toshchakov S.V."/>
            <person name="Zavarzina D.G."/>
            <person name="Zhilina T.N."/>
            <person name="Kostrikina N.A."/>
            <person name="Kublanov I.V."/>
        </authorList>
    </citation>
    <scope>NUCLEOTIDE SEQUENCE [LARGE SCALE GENOMIC DNA]</scope>
    <source>
        <strain evidence="10 11">Z-1701</strain>
    </source>
</reference>